<organism evidence="2 3">
    <name type="scientific">Naegleria fowleri</name>
    <name type="common">Brain eating amoeba</name>
    <dbReference type="NCBI Taxonomy" id="5763"/>
    <lineage>
        <taxon>Eukaryota</taxon>
        <taxon>Discoba</taxon>
        <taxon>Heterolobosea</taxon>
        <taxon>Tetramitia</taxon>
        <taxon>Eutetramitia</taxon>
        <taxon>Vahlkampfiidae</taxon>
        <taxon>Naegleria</taxon>
    </lineage>
</organism>
<accession>A0A6A5BZW9</accession>
<feature type="compositionally biased region" description="Polar residues" evidence="1">
    <location>
        <begin position="417"/>
        <end position="428"/>
    </location>
</feature>
<dbReference type="GeneID" id="68117971"/>
<dbReference type="RefSeq" id="XP_044567490.1">
    <property type="nucleotide sequence ID" value="XM_044701088.1"/>
</dbReference>
<feature type="region of interest" description="Disordered" evidence="1">
    <location>
        <begin position="408"/>
        <end position="436"/>
    </location>
</feature>
<reference evidence="2 3" key="1">
    <citation type="journal article" date="2019" name="Sci. Rep.">
        <title>Nanopore sequencing improves the draft genome of the human pathogenic amoeba Naegleria fowleri.</title>
        <authorList>
            <person name="Liechti N."/>
            <person name="Schurch N."/>
            <person name="Bruggmann R."/>
            <person name="Wittwer M."/>
        </authorList>
    </citation>
    <scope>NUCLEOTIDE SEQUENCE [LARGE SCALE GENOMIC DNA]</scope>
    <source>
        <strain evidence="2 3">ATCC 30894</strain>
    </source>
</reference>
<feature type="region of interest" description="Disordered" evidence="1">
    <location>
        <begin position="320"/>
        <end position="339"/>
    </location>
</feature>
<comment type="caution">
    <text evidence="2">The sequence shown here is derived from an EMBL/GenBank/DDBJ whole genome shotgun (WGS) entry which is preliminary data.</text>
</comment>
<dbReference type="EMBL" id="VFQX01000007">
    <property type="protein sequence ID" value="KAF0982777.1"/>
    <property type="molecule type" value="Genomic_DNA"/>
</dbReference>
<dbReference type="AlphaFoldDB" id="A0A6A5BZW9"/>
<protein>
    <submittedName>
        <fullName evidence="2">Uncharacterized protein</fullName>
    </submittedName>
</protein>
<keyword evidence="3" id="KW-1185">Reference proteome</keyword>
<name>A0A6A5BZW9_NAEFO</name>
<dbReference type="Proteomes" id="UP000444721">
    <property type="component" value="Unassembled WGS sequence"/>
</dbReference>
<proteinExistence type="predicted"/>
<evidence type="ECO:0000313" key="3">
    <source>
        <dbReference type="Proteomes" id="UP000444721"/>
    </source>
</evidence>
<dbReference type="OrthoDB" id="10683567at2759"/>
<evidence type="ECO:0000256" key="1">
    <source>
        <dbReference type="SAM" id="MobiDB-lite"/>
    </source>
</evidence>
<evidence type="ECO:0000313" key="2">
    <source>
        <dbReference type="EMBL" id="KAF0982777.1"/>
    </source>
</evidence>
<dbReference type="VEuPathDB" id="AmoebaDB:FDP41_010756"/>
<sequence>MKEMDDDEPATLRCMKRFLTVAEVPSHSSCNPHHQTDNSVLESFINNYRPFQTNNTIRYRNHVHGSHASSCPVDNLLQNTLHLFSSISSHKISNNMTTTCMKPINGGGESLRDEETTEGVYPSCSSTLLPCKSITSLSNYNTNNHKDNNHMTSIAIPVGGACCSLDDFVAFPYHHPPTTTTIHNSTIVQPKDTLSEQEDEWHQRITQLAMVVADKIEQKTIYNRLNGSSSSSSSLYDSINPDLSGCVHEKSSSMCGRSSSSQHRTSSLPNMLLTSLLNQEDSSLQRLGEDPIHELLLSTFTKTSNRFIVDSALQPSSTTITSLTNSSVDHQEQPQQQESIRNSGLVLSERIEFHFQFCSFPPKLERIITAEPPLTFEQAGLLPPLNLKLKFTHDEVQEIDQLLNNRIPSSGRKRNAAASTQSASHCSQNFNNNNHMNKHNIHTSTVEGREVSYKNLHEFVFPVHNSQLLSIQEEGTKKEFDPALDPCTLSLSSQCVVSTLSSDENCHEDDSSVFPIMEEVVEIHHAQEEAEEKHRLAGQLSQPQTTPNNFNTFFAKL</sequence>
<gene>
    <name evidence="2" type="ORF">FDP41_010756</name>
</gene>
<dbReference type="VEuPathDB" id="AmoebaDB:NF0024030"/>